<accession>A0A918VH33</accession>
<comment type="caution">
    <text evidence="3">The sequence shown here is derived from an EMBL/GenBank/DDBJ whole genome shotgun (WGS) entry which is preliminary data.</text>
</comment>
<feature type="compositionally biased region" description="Gly residues" evidence="1">
    <location>
        <begin position="115"/>
        <end position="125"/>
    </location>
</feature>
<keyword evidence="2" id="KW-1133">Transmembrane helix</keyword>
<feature type="transmembrane region" description="Helical" evidence="2">
    <location>
        <begin position="20"/>
        <end position="40"/>
    </location>
</feature>
<feature type="compositionally biased region" description="Polar residues" evidence="1">
    <location>
        <begin position="96"/>
        <end position="106"/>
    </location>
</feature>
<feature type="compositionally biased region" description="Basic and acidic residues" evidence="1">
    <location>
        <begin position="48"/>
        <end position="80"/>
    </location>
</feature>
<keyword evidence="2" id="KW-0812">Transmembrane</keyword>
<evidence type="ECO:0000256" key="2">
    <source>
        <dbReference type="SAM" id="Phobius"/>
    </source>
</evidence>
<dbReference type="AlphaFoldDB" id="A0A918VH33"/>
<evidence type="ECO:0000256" key="1">
    <source>
        <dbReference type="SAM" id="MobiDB-lite"/>
    </source>
</evidence>
<evidence type="ECO:0000313" key="3">
    <source>
        <dbReference type="EMBL" id="GGZ96207.1"/>
    </source>
</evidence>
<gene>
    <name evidence="3" type="ORF">GCM10010389_39330</name>
</gene>
<feature type="compositionally biased region" description="Basic residues" evidence="1">
    <location>
        <begin position="81"/>
        <end position="92"/>
    </location>
</feature>
<dbReference type="EMBL" id="BMWH01000016">
    <property type="protein sequence ID" value="GGZ96207.1"/>
    <property type="molecule type" value="Genomic_DNA"/>
</dbReference>
<proteinExistence type="predicted"/>
<evidence type="ECO:0000313" key="4">
    <source>
        <dbReference type="Proteomes" id="UP000623010"/>
    </source>
</evidence>
<keyword evidence="4" id="KW-1185">Reference proteome</keyword>
<organism evidence="3 4">
    <name type="scientific">Streptomyces echinoruber</name>
    <dbReference type="NCBI Taxonomy" id="68898"/>
    <lineage>
        <taxon>Bacteria</taxon>
        <taxon>Bacillati</taxon>
        <taxon>Actinomycetota</taxon>
        <taxon>Actinomycetes</taxon>
        <taxon>Kitasatosporales</taxon>
        <taxon>Streptomycetaceae</taxon>
        <taxon>Streptomyces</taxon>
    </lineage>
</organism>
<dbReference type="RefSeq" id="WP_190058753.1">
    <property type="nucleotide sequence ID" value="NZ_BMWH01000016.1"/>
</dbReference>
<sequence length="125" mass="13624">MNIAWTAWTDIAASRDLQVGIGPFVAGLAVVALLIGAFVIGARIRRREPAPPRPEEQPRLPEGGPVHEVREYREPDEVPQGRHRLTPHRLKGHGNSGTRTSPTQTRPRWDEGSSGAFGSGSPGRH</sequence>
<dbReference type="Pfam" id="PF20087">
    <property type="entry name" value="DUF6479"/>
    <property type="match status" value="1"/>
</dbReference>
<protein>
    <recommendedName>
        <fullName evidence="5">Secreted protein</fullName>
    </recommendedName>
</protein>
<feature type="region of interest" description="Disordered" evidence="1">
    <location>
        <begin position="48"/>
        <end position="125"/>
    </location>
</feature>
<evidence type="ECO:0008006" key="5">
    <source>
        <dbReference type="Google" id="ProtNLM"/>
    </source>
</evidence>
<reference evidence="3" key="1">
    <citation type="journal article" date="2014" name="Int. J. Syst. Evol. Microbiol.">
        <title>Complete genome sequence of Corynebacterium casei LMG S-19264T (=DSM 44701T), isolated from a smear-ripened cheese.</title>
        <authorList>
            <consortium name="US DOE Joint Genome Institute (JGI-PGF)"/>
            <person name="Walter F."/>
            <person name="Albersmeier A."/>
            <person name="Kalinowski J."/>
            <person name="Ruckert C."/>
        </authorList>
    </citation>
    <scope>NUCLEOTIDE SEQUENCE</scope>
    <source>
        <strain evidence="3">JCM 5016</strain>
    </source>
</reference>
<name>A0A918VH33_9ACTN</name>
<reference evidence="3" key="2">
    <citation type="submission" date="2020-09" db="EMBL/GenBank/DDBJ databases">
        <authorList>
            <person name="Sun Q."/>
            <person name="Ohkuma M."/>
        </authorList>
    </citation>
    <scope>NUCLEOTIDE SEQUENCE</scope>
    <source>
        <strain evidence="3">JCM 5016</strain>
    </source>
</reference>
<keyword evidence="2" id="KW-0472">Membrane</keyword>
<dbReference type="Proteomes" id="UP000623010">
    <property type="component" value="Unassembled WGS sequence"/>
</dbReference>
<dbReference type="InterPro" id="IPR045513">
    <property type="entry name" value="DUF6479"/>
</dbReference>